<dbReference type="Pfam" id="PF05721">
    <property type="entry name" value="PhyH"/>
    <property type="match status" value="1"/>
</dbReference>
<protein>
    <submittedName>
        <fullName evidence="1">Phytanoyl-CoA dioxygenase family protein</fullName>
    </submittedName>
</protein>
<dbReference type="RefSeq" id="WP_275475578.1">
    <property type="nucleotide sequence ID" value="NZ_CP162940.1"/>
</dbReference>
<dbReference type="EMBL" id="JBDXSU010000001">
    <property type="protein sequence ID" value="MFB5188738.1"/>
    <property type="molecule type" value="Genomic_DNA"/>
</dbReference>
<dbReference type="PANTHER" id="PTHR20883">
    <property type="entry name" value="PHYTANOYL-COA DIOXYGENASE DOMAIN CONTAINING 1"/>
    <property type="match status" value="1"/>
</dbReference>
<reference evidence="1 2" key="1">
    <citation type="journal article" date="2024" name="Int. J. Mol. Sci.">
        <title>Exploration of Alicyclobacillus spp. Genome in Search of Antibiotic Resistance.</title>
        <authorList>
            <person name="Bucka-Kolendo J."/>
            <person name="Kiousi D.E."/>
            <person name="Dekowska A."/>
            <person name="Mikolajczuk-Szczyrba A."/>
            <person name="Karadedos D.M."/>
            <person name="Michael P."/>
            <person name="Galanis A."/>
            <person name="Sokolowska B."/>
        </authorList>
    </citation>
    <scope>NUCLEOTIDE SEQUENCE [LARGE SCALE GENOMIC DNA]</scope>
    <source>
        <strain evidence="1 2">KKP 3000</strain>
    </source>
</reference>
<evidence type="ECO:0000313" key="1">
    <source>
        <dbReference type="EMBL" id="MFB5188738.1"/>
    </source>
</evidence>
<dbReference type="SUPFAM" id="SSF51197">
    <property type="entry name" value="Clavaminate synthase-like"/>
    <property type="match status" value="1"/>
</dbReference>
<keyword evidence="1" id="KW-0560">Oxidoreductase</keyword>
<proteinExistence type="predicted"/>
<accession>A0ABV5A8U3</accession>
<dbReference type="InterPro" id="IPR008775">
    <property type="entry name" value="Phytyl_CoA_dOase-like"/>
</dbReference>
<keyword evidence="2" id="KW-1185">Reference proteome</keyword>
<dbReference type="Gene3D" id="2.60.120.620">
    <property type="entry name" value="q2cbj1_9rhob like domain"/>
    <property type="match status" value="1"/>
</dbReference>
<dbReference type="Proteomes" id="UP001579974">
    <property type="component" value="Unassembled WGS sequence"/>
</dbReference>
<evidence type="ECO:0000313" key="2">
    <source>
        <dbReference type="Proteomes" id="UP001579974"/>
    </source>
</evidence>
<gene>
    <name evidence="1" type="ORF">KKP3000_001171</name>
</gene>
<name>A0ABV5A8U3_9BACL</name>
<dbReference type="PANTHER" id="PTHR20883:SF48">
    <property type="entry name" value="ECTOINE DIOXYGENASE"/>
    <property type="match status" value="1"/>
</dbReference>
<comment type="caution">
    <text evidence="1">The sequence shown here is derived from an EMBL/GenBank/DDBJ whole genome shotgun (WGS) entry which is preliminary data.</text>
</comment>
<dbReference type="GO" id="GO:0051213">
    <property type="term" value="F:dioxygenase activity"/>
    <property type="evidence" value="ECO:0007669"/>
    <property type="project" value="UniProtKB-KW"/>
</dbReference>
<organism evidence="1 2">
    <name type="scientific">Alicyclobacillus fastidiosus</name>
    <dbReference type="NCBI Taxonomy" id="392011"/>
    <lineage>
        <taxon>Bacteria</taxon>
        <taxon>Bacillati</taxon>
        <taxon>Bacillota</taxon>
        <taxon>Bacilli</taxon>
        <taxon>Bacillales</taxon>
        <taxon>Alicyclobacillaceae</taxon>
        <taxon>Alicyclobacillus</taxon>
    </lineage>
</organism>
<keyword evidence="1" id="KW-0223">Dioxygenase</keyword>
<sequence>MDHPLDDALITENDVEFFHKDGYLIIRNIFSGEEIEALKNNFMAMHAKGTIPGCFQAVSIEEAERTGDILKAYPRMMHPHRVNEMAMSYMLDRRIILILERLLGEEVIAAQSMLYFKPPGAKGQALHQDNFYLRVEPGTCIAAWTALDDVDEQNGGLFIVPNSQKEAIQCPHAADSERSFTTEEVDVPEGLTPIPAILKAGDVLFFNGNVIHGSYPNQSSTRFRRAFICHYAGISAQKISQWYFPLYKADGSTVEREVNTSGGPCGTEYVVSGPH</sequence>